<feature type="region of interest" description="Disordered" evidence="16">
    <location>
        <begin position="2566"/>
        <end position="2607"/>
    </location>
</feature>
<dbReference type="Gene3D" id="1.10.1200.10">
    <property type="entry name" value="ACP-like"/>
    <property type="match status" value="2"/>
</dbReference>
<accession>A0A9P7HAV2</accession>
<evidence type="ECO:0000256" key="6">
    <source>
        <dbReference type="ARBA" id="ARBA00022603"/>
    </source>
</evidence>
<evidence type="ECO:0000256" key="15">
    <source>
        <dbReference type="PROSITE-ProRule" id="PRU01363"/>
    </source>
</evidence>
<dbReference type="Gene3D" id="3.10.129.110">
    <property type="entry name" value="Polyketide synthase dehydratase"/>
    <property type="match status" value="1"/>
</dbReference>
<dbReference type="GO" id="GO:0006633">
    <property type="term" value="P:fatty acid biosynthetic process"/>
    <property type="evidence" value="ECO:0007669"/>
    <property type="project" value="InterPro"/>
</dbReference>
<evidence type="ECO:0000256" key="3">
    <source>
        <dbReference type="ARBA" id="ARBA00022450"/>
    </source>
</evidence>
<feature type="region of interest" description="C-terminal hotdog fold" evidence="15">
    <location>
        <begin position="1092"/>
        <end position="1246"/>
    </location>
</feature>
<dbReference type="InterPro" id="IPR036291">
    <property type="entry name" value="NAD(P)-bd_dom_sf"/>
</dbReference>
<dbReference type="InterPro" id="IPR057326">
    <property type="entry name" value="KR_dom"/>
</dbReference>
<reference evidence="20" key="1">
    <citation type="submission" date="2021-04" db="EMBL/GenBank/DDBJ databases">
        <title>Draft genome of Fusarium avenaceum strain F156N33, isolated from an atmospheric sample in Virginia.</title>
        <authorList>
            <person name="Yang S."/>
            <person name="Vinatzer B.A."/>
            <person name="Coleman J."/>
        </authorList>
    </citation>
    <scope>NUCLEOTIDE SEQUENCE</scope>
    <source>
        <strain evidence="20">F156N33</strain>
    </source>
</reference>
<dbReference type="InterPro" id="IPR045851">
    <property type="entry name" value="AMP-bd_C_sf"/>
</dbReference>
<dbReference type="Pfam" id="PF08659">
    <property type="entry name" value="KR"/>
    <property type="match status" value="1"/>
</dbReference>
<dbReference type="Pfam" id="PF16197">
    <property type="entry name" value="KAsynt_C_assoc"/>
    <property type="match status" value="1"/>
</dbReference>
<keyword evidence="21" id="KW-1185">Reference proteome</keyword>
<dbReference type="SUPFAM" id="SSF55048">
    <property type="entry name" value="Probable ACP-binding domain of malonyl-CoA ACP transacylase"/>
    <property type="match status" value="1"/>
</dbReference>
<dbReference type="InterPro" id="IPR020841">
    <property type="entry name" value="PKS_Beta-ketoAc_synthase_dom"/>
</dbReference>
<dbReference type="InterPro" id="IPR013120">
    <property type="entry name" value="FAR_NAD-bd"/>
</dbReference>
<dbReference type="Pfam" id="PF13813">
    <property type="entry name" value="MBOAT_2"/>
    <property type="match status" value="1"/>
</dbReference>
<dbReference type="GO" id="GO:0004315">
    <property type="term" value="F:3-oxoacyl-[acyl-carrier-protein] synthase activity"/>
    <property type="evidence" value="ECO:0007669"/>
    <property type="project" value="InterPro"/>
</dbReference>
<evidence type="ECO:0000259" key="18">
    <source>
        <dbReference type="PROSITE" id="PS52004"/>
    </source>
</evidence>
<dbReference type="PANTHER" id="PTHR43775">
    <property type="entry name" value="FATTY ACID SYNTHASE"/>
    <property type="match status" value="1"/>
</dbReference>
<dbReference type="Gene3D" id="3.40.50.150">
    <property type="entry name" value="Vaccinia Virus protein VP39"/>
    <property type="match status" value="1"/>
</dbReference>
<comment type="pathway">
    <text evidence="2">Mycotoxin biosynthesis.</text>
</comment>
<evidence type="ECO:0000256" key="7">
    <source>
        <dbReference type="ARBA" id="ARBA00022679"/>
    </source>
</evidence>
<dbReference type="InterPro" id="IPR016039">
    <property type="entry name" value="Thiolase-like"/>
</dbReference>
<evidence type="ECO:0000256" key="1">
    <source>
        <dbReference type="ARBA" id="ARBA00004141"/>
    </source>
</evidence>
<dbReference type="GO" id="GO:0008168">
    <property type="term" value="F:methyltransferase activity"/>
    <property type="evidence" value="ECO:0007669"/>
    <property type="project" value="UniProtKB-KW"/>
</dbReference>
<dbReference type="InterPro" id="IPR016035">
    <property type="entry name" value="Acyl_Trfase/lysoPLipase"/>
</dbReference>
<evidence type="ECO:0000256" key="14">
    <source>
        <dbReference type="ARBA" id="ARBA00029443"/>
    </source>
</evidence>
<dbReference type="CDD" id="cd05930">
    <property type="entry name" value="A_NRPS"/>
    <property type="match status" value="1"/>
</dbReference>
<dbReference type="Pfam" id="PF00668">
    <property type="entry name" value="Condensation"/>
    <property type="match status" value="1"/>
</dbReference>
<evidence type="ECO:0000256" key="4">
    <source>
        <dbReference type="ARBA" id="ARBA00022553"/>
    </source>
</evidence>
<evidence type="ECO:0000259" key="19">
    <source>
        <dbReference type="PROSITE" id="PS52019"/>
    </source>
</evidence>
<comment type="similarity">
    <text evidence="14">In the C-terminal section; belongs to the NRP synthetase family.</text>
</comment>
<name>A0A9P7HAV2_9HYPO</name>
<dbReference type="InterPro" id="IPR014031">
    <property type="entry name" value="Ketoacyl_synth_C"/>
</dbReference>
<keyword evidence="7" id="KW-0808">Transferase</keyword>
<dbReference type="CDD" id="cd19532">
    <property type="entry name" value="C_PKS-NRPS"/>
    <property type="match status" value="1"/>
</dbReference>
<dbReference type="InterPro" id="IPR042104">
    <property type="entry name" value="PKS_dehydratase_sf"/>
</dbReference>
<dbReference type="GO" id="GO:0032259">
    <property type="term" value="P:methylation"/>
    <property type="evidence" value="ECO:0007669"/>
    <property type="project" value="UniProtKB-KW"/>
</dbReference>
<dbReference type="Gene3D" id="3.40.47.10">
    <property type="match status" value="1"/>
</dbReference>
<dbReference type="Pfam" id="PF07993">
    <property type="entry name" value="NAD_binding_4"/>
    <property type="match status" value="1"/>
</dbReference>
<evidence type="ECO:0000256" key="11">
    <source>
        <dbReference type="ARBA" id="ARBA00023002"/>
    </source>
</evidence>
<keyword evidence="9" id="KW-0677">Repeat</keyword>
<dbReference type="PROSITE" id="PS00012">
    <property type="entry name" value="PHOSPHOPANTETHEINE"/>
    <property type="match status" value="1"/>
</dbReference>
<dbReference type="InterPro" id="IPR000873">
    <property type="entry name" value="AMP-dep_synth/lig_dom"/>
</dbReference>
<keyword evidence="4" id="KW-0597">Phosphoprotein</keyword>
<keyword evidence="3" id="KW-0596">Phosphopantetheine</keyword>
<keyword evidence="6" id="KW-0489">Methyltransferase</keyword>
<dbReference type="Pfam" id="PF02801">
    <property type="entry name" value="Ketoacyl-synt_C"/>
    <property type="match status" value="1"/>
</dbReference>
<dbReference type="PROSITE" id="PS00455">
    <property type="entry name" value="AMP_BINDING"/>
    <property type="match status" value="1"/>
</dbReference>
<dbReference type="InterPro" id="IPR013968">
    <property type="entry name" value="PKS_KR"/>
</dbReference>
<dbReference type="GO" id="GO:0016874">
    <property type="term" value="F:ligase activity"/>
    <property type="evidence" value="ECO:0007669"/>
    <property type="project" value="UniProtKB-KW"/>
</dbReference>
<dbReference type="InterPro" id="IPR049900">
    <property type="entry name" value="PKS_mFAS_DH"/>
</dbReference>
<dbReference type="Pfam" id="PF00550">
    <property type="entry name" value="PP-binding"/>
    <property type="match status" value="2"/>
</dbReference>
<feature type="active site" description="Proton acceptor; for dehydratase activity" evidence="15">
    <location>
        <position position="971"/>
    </location>
</feature>
<dbReference type="SUPFAM" id="SSF56801">
    <property type="entry name" value="Acetyl-CoA synthetase-like"/>
    <property type="match status" value="1"/>
</dbReference>
<gene>
    <name evidence="20" type="ORF">KAF25_008718</name>
</gene>
<dbReference type="Gene3D" id="3.40.50.12780">
    <property type="entry name" value="N-terminal domain of ligase-like"/>
    <property type="match status" value="1"/>
</dbReference>
<evidence type="ECO:0008006" key="22">
    <source>
        <dbReference type="Google" id="ProtNLM"/>
    </source>
</evidence>
<dbReference type="InterPro" id="IPR049551">
    <property type="entry name" value="PKS_DH_C"/>
</dbReference>
<feature type="domain" description="Carrier" evidence="17">
    <location>
        <begin position="3580"/>
        <end position="3659"/>
    </location>
</feature>
<keyword evidence="5" id="KW-0436">Ligase</keyword>
<dbReference type="InterPro" id="IPR001242">
    <property type="entry name" value="Condensation_dom"/>
</dbReference>
<sequence>MSSTNTQEECQFREPIAIVGSACRFPGASSSPSKLWELLRQPRDVVKDFDAERLNLERFYHKDGDTHGSTDVANKSYLLEEDTRLFDAGFFGISPLEATGMDPQQRILLETTYEAFESAGMTLEQLRGSLTSVHVGVMTSDWANIQARDTETTAKYNATGSANSIMSNRISYVFDLKGPSETIDTACSSSLVAVHNAALGLLNGDCESAVVAGVNLILDPAPYINESKLHMLSPDSRSRMWDKDANGYARGEGAGAVLLKTLSKALKDGDHIEAVIRSTGVNSDGQSPGITMPFAPTQTALIRKTYARAGLDPKKDPPQYFECHGTGTPAGDPVEARAISDAFTGGDLSPENPLYVGSVKTIIGHLEGGAGIAGLIKVLLAIKHRVIPPNLLFNELNPSVAPFYGPLQIPTTAIPWPDLPAGVPARASVNSFGFGGTNAHAIIESYEDASTERPQYDANEGILVKDFMDHIQANTSLDIAALSSVLQSKRSTHRVRAHFSGASREAILADMADFLDKHAKATGDNIGHVPKLVNSRERSGILAVFTGQGAQWPSMGRELIQSSPIFRRTINECETVLAELPEKDRPEWSLVKELTADASTSRIAEAVISQPLCTAVQLALVNLLTEAGIKFDAVVGHSSGEIGATYAAGILTLKGAMQISYYRGLHAKLASGSEGKPGGMMAVGMSLLQAREFIARPEFKGRISVAACNAPRTVTLSGDLDAITAAKEELDKDNIFARQLRVDTAYHSHHMLPCAEPYLKDLLACDIEVKQPQSGQCVWNSSVRGDTQLLRGDLSNLKGQYWVDNMVRTVLFSQAIESSIWHGGPYDLIMEVGPHPALKGPTEQTMKASYGSVPVYTGVLDRNKTGDVSFSAAIGLAWAQLGPSFVDFASYRNAFYESGKAPVVKMIEDLPTYSWDHEKVYWREGRLSRRFRLGKDRSHELLGRRTLDDNEFEMRWRNVLKLSEMPWLRGHEVLEEVLLPGASYVSIAVEAGKHLAADAGKIMSLVEVENIQILRPVVVPDNNVGVETLFTANLVERTKGVIRAQFSYYVCPDETVGSMLQTCKGDLTVHIKVNDTAEGGVLPAKDQTPPNLAKINTEQVYSLFKGIGLNYTGAFKSITEISRCLNYASTTGTWEDDSLSDEYMLHPAILDVAFQTLFVAKAHPASKQITSALLPSHIDRVRVDPSVQIVQSHSGMPSKAEIETWAVSQTATSLRGDLNIYDAASGSTFLQVEGLAVNMVGASQAASDRSMFSKTIWGNDASLGLVDPERNEVQDARGMKMADAVERLAMFYVKRIVDQIPPQERLNFIWYHQRMFEAFEEHIRVVAAGEHPIIKPEWLNDEPSVLEEIDANYGDEIDIKLLHAVGGHLAEVVRGNEQLLEVMTKDDMLNRFYMEGYASIPTNGFISDVMKQLTFKFPRAKIIEIGAGTGGTSWSILNTIQDAYDSYTYTDISSGFFPNAAEKFSDFAHKMAFKVLNVENEPADQGFEEGSYDIVVAALVLHATHDLKRTLRNTRKLLKPGGYLVLLELTGITSVRATFIMGGLEGWWLGGDDGRRLTPLVTAVEWDSVLQDTGFSGADTVVYDLPEESKHCTSLIVSQVVDDDFLRLREPLSYKSDFSPPSEPLFIIGGKKFWTSKVISEVKKLLPRSWQRQLHIVESIDKIDPSKLPPRIDTIVLQDGDESVFATTLTQSRLTSLQSLLINSRNMLWVTTAGKSHAPRASLIQGITRVVPAELPHLNVQLLGLSTEHGPAVAAMHTVEAFLRLIQMEEASMSREILWAQEPELEISADGQTIIPRVIPDAELNEMYNASKRSISKTVDAKDMAVEAVIVHGKMTLQSLDKPTDTVSRVQIDVHSTLHIPGFDSGSIYLTFGKTEAAWVLALSHTNSSVLHLDSKDIVIVTAESGTSGNLASLAITLLARSIAAVTAAGESVLFYEADEAFALVAATELEKENIRAQFATSRTSAPAEWIKFHSLASRRSIERAIPRDAAVFVDCSNGVSSLASTLKTSVPEDCKSYQLGAGLVSAALSDSNLSQTAFIQECVKAASTGHIIEPEVLSASDLASANATVLATKHFITDWTKRDAITLTVKPLEPQTLFKPDVSYFMAGMAGGLGLSICEWMIRNGAKNIVITSRNPKLQEATLEEARRVGANVKVMPMDLTKDESVKAVVREVEATMPPIAGVCNAAMVLEDGFFVDMDAEQLNNTLAAKVLGSEHLDSVFGDSKLDFFICLGSVASVIGNVGQSNYHAANLFMASLIQQRRARGLAASIIHIAYVTDVGYVTRQERDRQLDSHFRKVRLMPTSETDVHHAFMEAIRGGKVGTETGSHEIIMGIEPLYEPMPLDQQPLWMKDLRFAHFAPPTSVHSQQERDGSGGAGNIRQCVEEASNHEEAVAAVTNAFCGKLTTMLQLADDSVNVSRPIIDLGIDSLVAVEIRTWFLKELGADIPVVKILGGDTVEQISTLATKKLMAKIMETKALQPNDEAKAKRSIPAITRTPTPALADPSVSTQSATSSFPTTPGGSRPPSPLVVIEATPLTQSDRPAIVIDGVKDDSKSSTIVTALALDSDSASSSDKESVSQGGIDVESEHSGETDLSHGETAPPELLREQPMSPAQARMWFMSKHSDDPAAYNMVFRYKVKGPVSLTRLRHALSTTVHHHEALRTCFFARLGDGQPMQGIVASSPVQLKHVQTGDKEQVDSEMKRLATRHWDLHQGKTFELVLISHGIQEHDLFFAYHHILMDVVGLGIILRDLNLAYQMKLLDRNIASYLDYSSAQLDNQDSPDFGQRIAFWKSEFSTIPETLPLLPMASVISRPANTNSHCHHQYRQLKPEQFQALKTACKRLSVSQFHFHLALLQALLAKYTGAEDICVGIVDANRSDPKFAQTVGYFINMLPVRAQVSQKATFSNLAKTASRKTLTVLNEAAVPFDILLDQLKVPRSAGTTPLFQAALNYRLGSIWEMPLGDAKMEMCDVKDANNPFDLSLGIAETPSGCVVELYSLSSLYSQEACSTILESYIRLLDCFSQSPNSSIDCIAVHDDTQVAKAIELGSGPAVKYDWAPTLSQRLQHIISLYPDEVAVKDMATQITYTELNNRLQQVAETLLRRGCNEGSYIAVLCEPSIDFIVSMLAVLHVGAVYVPLDVSLPTSRHASMVKSCQPLMLLCHSATEERVRDLFKEIGMQFQEVLVDSISNDDGVHVPCAATPDAPAVLLFTSGSTGNPKGIILTQANFVNHLALKADLLRLKQETVLQQSSLGFDMSLIQTFCALSNGGRLIIAPSDLRRDPVELPKLISREQVSLTIATPSEYLAWHRYGASSLIENKGWRHACMGGEKVSSQLKAEFLRLGHTELELTNCYGPTEITAAATFQTIPMNVTDESGDYSRDLSVGKALPNYSIRILDTSGFPQPVGHTGEICIGGAGIATGYLDLPVETIHKFITADDGERLYITGDKGRLLPDGTLLYLGRLDGDTQVKLRGLRVELEEVEKAVMEASEGLFSGAVVSVNGDVLVAHVTLTTSNGVVDDASLFNILARTKLPQYFIPASITVMSVFPTTSNGKVDRKAIAAVPSTMSTSASRSASREKMTVHEGELRLLWERVLPAAGTSGLIVPSSDFFSFGGNSILLMKLQAAIRETMMVKASTRVLYQASTLRDMAQVIDQLRQEQSVVDAEHDVDWAAETAIPRWLVKQLHEATSSQRPKIPNKKGIEVMMTGATGFLGGHLLQSLMLSDVVTKIHCIAVLADEQSLLPQDDKVVCYTGSLLSPTLGLTADQREDLGRSVDVIIHAGASGHCLNTYASLRVPNVHSTQFLAFMSASNSIPLLFLSSNRVVLLSGNESPPPTSMSQFHPSTDGLEGHMMSRWASEVFLENLVEHVRSTSTKDDQWTVSIHRPSVVISDQAPNSDALNAILRFSISMRCVPRLDRVKGYLDLAPLEKVVAELSETAIKLAQGQSSRPDTKALVQYKHHSGGVKVPADNLREHLSNLYNVEFQELEMKSWLERASESALHAFRLGCALLLSYAATVVFVPKGATLVRVGSTVALGCMQYTFYTAMLGTSLTRAQMSNICLLSWGFFINGAEQILLSRYNVEDLRGKPEKNGGGHVGTATLLFRAVCMYFNLRRVGLRGEIAMRRRDGPLRGQLLRAKLIEVLIVYLIMDAAMSGPLPEGHLFAREKQTLSRFSNLSLEDVAFRCFGTIGYWVVTYVCNRLNHGCAAVLWLSLGLSQPEDWPHLNGPVSACCTVRGFWGTFWHQLFRKMVTGWGDFIPDKVLRLRRGTLLSRYTRLLLAFLTSGVMHHCMQYIYRFAAEDSFAVEKFYAMQAFGIMFEDAVQAATAHFPVSKSVRRAVGYLWVIGFLSWCTPIMSYPSMRGGDPGQMVPFSVVGYMMKS</sequence>
<keyword evidence="12" id="KW-0472">Membrane</keyword>
<dbReference type="Pfam" id="PF00698">
    <property type="entry name" value="Acyl_transf_1"/>
    <property type="match status" value="1"/>
</dbReference>
<keyword evidence="10" id="KW-1133">Transmembrane helix</keyword>
<dbReference type="Gene3D" id="3.30.559.30">
    <property type="entry name" value="Nonribosomal peptide synthetase, condensation domain"/>
    <property type="match status" value="1"/>
</dbReference>
<dbReference type="SUPFAM" id="SSF53901">
    <property type="entry name" value="Thiolase-like"/>
    <property type="match status" value="1"/>
</dbReference>
<dbReference type="InterPro" id="IPR016036">
    <property type="entry name" value="Malonyl_transacylase_ACP-bd"/>
</dbReference>
<evidence type="ECO:0000256" key="13">
    <source>
        <dbReference type="ARBA" id="ARBA00023268"/>
    </source>
</evidence>
<keyword evidence="11" id="KW-0560">Oxidoreductase</keyword>
<dbReference type="InterPro" id="IPR010071">
    <property type="entry name" value="AA_adenyl_dom"/>
</dbReference>
<dbReference type="Pfam" id="PF14765">
    <property type="entry name" value="PS-DH"/>
    <property type="match status" value="1"/>
</dbReference>
<organism evidence="20 21">
    <name type="scientific">Fusarium avenaceum</name>
    <dbReference type="NCBI Taxonomy" id="40199"/>
    <lineage>
        <taxon>Eukaryota</taxon>
        <taxon>Fungi</taxon>
        <taxon>Dikarya</taxon>
        <taxon>Ascomycota</taxon>
        <taxon>Pezizomycotina</taxon>
        <taxon>Sordariomycetes</taxon>
        <taxon>Hypocreomycetidae</taxon>
        <taxon>Hypocreales</taxon>
        <taxon>Nectriaceae</taxon>
        <taxon>Fusarium</taxon>
        <taxon>Fusarium tricinctum species complex</taxon>
    </lineage>
</organism>
<dbReference type="InterPro" id="IPR032805">
    <property type="entry name" value="Wax_synthase_dom"/>
</dbReference>
<dbReference type="InterPro" id="IPR020807">
    <property type="entry name" value="PKS_DH"/>
</dbReference>
<dbReference type="InterPro" id="IPR018201">
    <property type="entry name" value="Ketoacyl_synth_AS"/>
</dbReference>
<dbReference type="InterPro" id="IPR023213">
    <property type="entry name" value="CAT-like_dom_sf"/>
</dbReference>
<dbReference type="SUPFAM" id="SSF52777">
    <property type="entry name" value="CoA-dependent acyltransferases"/>
    <property type="match status" value="2"/>
</dbReference>
<dbReference type="InterPro" id="IPR049552">
    <property type="entry name" value="PKS_DH_N"/>
</dbReference>
<dbReference type="Pfam" id="PF00109">
    <property type="entry name" value="ketoacyl-synt"/>
    <property type="match status" value="1"/>
</dbReference>
<evidence type="ECO:0000313" key="21">
    <source>
        <dbReference type="Proteomes" id="UP000782241"/>
    </source>
</evidence>
<comment type="subcellular location">
    <subcellularLocation>
        <location evidence="1">Membrane</location>
        <topology evidence="1">Multi-pass membrane protein</topology>
    </subcellularLocation>
</comment>
<evidence type="ECO:0000259" key="17">
    <source>
        <dbReference type="PROSITE" id="PS50075"/>
    </source>
</evidence>
<dbReference type="PROSITE" id="PS52004">
    <property type="entry name" value="KS3_2"/>
    <property type="match status" value="1"/>
</dbReference>
<dbReference type="Proteomes" id="UP000782241">
    <property type="component" value="Unassembled WGS sequence"/>
</dbReference>
<feature type="domain" description="Ketosynthase family 3 (KS3)" evidence="18">
    <location>
        <begin position="13"/>
        <end position="445"/>
    </location>
</feature>
<proteinExistence type="inferred from homology"/>
<dbReference type="GO" id="GO:0016491">
    <property type="term" value="F:oxidoreductase activity"/>
    <property type="evidence" value="ECO:0007669"/>
    <property type="project" value="UniProtKB-KW"/>
</dbReference>
<dbReference type="GO" id="GO:0004312">
    <property type="term" value="F:fatty acid synthase activity"/>
    <property type="evidence" value="ECO:0007669"/>
    <property type="project" value="TreeGrafter"/>
</dbReference>
<dbReference type="SUPFAM" id="SSF51735">
    <property type="entry name" value="NAD(P)-binding Rossmann-fold domains"/>
    <property type="match status" value="2"/>
</dbReference>
<dbReference type="InterPro" id="IPR006162">
    <property type="entry name" value="Ppantetheine_attach_site"/>
</dbReference>
<dbReference type="Pfam" id="PF08242">
    <property type="entry name" value="Methyltransf_12"/>
    <property type="match status" value="1"/>
</dbReference>
<dbReference type="Gene3D" id="3.40.50.720">
    <property type="entry name" value="NAD(P)-binding Rossmann-like Domain"/>
    <property type="match status" value="2"/>
</dbReference>
<dbReference type="SMART" id="SM00826">
    <property type="entry name" value="PKS_DH"/>
    <property type="match status" value="1"/>
</dbReference>
<dbReference type="SMART" id="SM00827">
    <property type="entry name" value="PKS_AT"/>
    <property type="match status" value="1"/>
</dbReference>
<dbReference type="SUPFAM" id="SSF53335">
    <property type="entry name" value="S-adenosyl-L-methionine-dependent methyltransferases"/>
    <property type="match status" value="1"/>
</dbReference>
<feature type="active site" description="Proton donor; for dehydratase activity" evidence="15">
    <location>
        <position position="1151"/>
    </location>
</feature>
<dbReference type="Gene3D" id="3.30.559.10">
    <property type="entry name" value="Chloramphenicol acetyltransferase-like domain"/>
    <property type="match status" value="1"/>
</dbReference>
<evidence type="ECO:0000313" key="20">
    <source>
        <dbReference type="EMBL" id="KAG5664984.1"/>
    </source>
</evidence>
<dbReference type="InterPro" id="IPR020845">
    <property type="entry name" value="AMP-binding_CS"/>
</dbReference>
<protein>
    <recommendedName>
        <fullName evidence="22">Polyketide synthase</fullName>
    </recommendedName>
</protein>
<dbReference type="FunFam" id="3.40.47.10:FF:000019">
    <property type="entry name" value="Polyketide synthase type I"/>
    <property type="match status" value="1"/>
</dbReference>
<evidence type="ECO:0000256" key="16">
    <source>
        <dbReference type="SAM" id="MobiDB-lite"/>
    </source>
</evidence>
<dbReference type="SUPFAM" id="SSF47336">
    <property type="entry name" value="ACP-like"/>
    <property type="match status" value="2"/>
</dbReference>
<evidence type="ECO:0000256" key="12">
    <source>
        <dbReference type="ARBA" id="ARBA00023136"/>
    </source>
</evidence>
<dbReference type="PANTHER" id="PTHR43775:SF20">
    <property type="entry name" value="HYBRID PKS-NRPS SYNTHETASE APDA"/>
    <property type="match status" value="1"/>
</dbReference>
<dbReference type="InterPro" id="IPR001227">
    <property type="entry name" value="Ac_transferase_dom_sf"/>
</dbReference>
<keyword evidence="13" id="KW-0511">Multifunctional enzyme</keyword>
<dbReference type="InterPro" id="IPR013217">
    <property type="entry name" value="Methyltransf_12"/>
</dbReference>
<dbReference type="InterPro" id="IPR029063">
    <property type="entry name" value="SAM-dependent_MTases_sf"/>
</dbReference>
<feature type="compositionally biased region" description="Low complexity" evidence="16">
    <location>
        <begin position="2511"/>
        <end position="2522"/>
    </location>
</feature>
<evidence type="ECO:0000256" key="9">
    <source>
        <dbReference type="ARBA" id="ARBA00022737"/>
    </source>
</evidence>
<dbReference type="CDD" id="cd02440">
    <property type="entry name" value="AdoMet_MTases"/>
    <property type="match status" value="1"/>
</dbReference>
<dbReference type="InterPro" id="IPR036736">
    <property type="entry name" value="ACP-like_sf"/>
</dbReference>
<dbReference type="InterPro" id="IPR042099">
    <property type="entry name" value="ANL_N_sf"/>
</dbReference>
<dbReference type="GO" id="GO:0009403">
    <property type="term" value="P:toxin biosynthetic process"/>
    <property type="evidence" value="ECO:0007669"/>
    <property type="project" value="UniProtKB-ARBA"/>
</dbReference>
<evidence type="ECO:0000256" key="10">
    <source>
        <dbReference type="ARBA" id="ARBA00022989"/>
    </source>
</evidence>
<dbReference type="InterPro" id="IPR014043">
    <property type="entry name" value="Acyl_transferase_dom"/>
</dbReference>
<feature type="region of interest" description="Disordered" evidence="16">
    <location>
        <begin position="2483"/>
        <end position="2529"/>
    </location>
</feature>
<dbReference type="SMART" id="SM00825">
    <property type="entry name" value="PKS_KS"/>
    <property type="match status" value="1"/>
</dbReference>
<keyword evidence="8" id="KW-0812">Transmembrane</keyword>
<dbReference type="GO" id="GO:0031177">
    <property type="term" value="F:phosphopantetheine binding"/>
    <property type="evidence" value="ECO:0007669"/>
    <property type="project" value="InterPro"/>
</dbReference>
<dbReference type="CDD" id="cd00833">
    <property type="entry name" value="PKS"/>
    <property type="match status" value="1"/>
</dbReference>
<feature type="compositionally biased region" description="Basic and acidic residues" evidence="16">
    <location>
        <begin position="2586"/>
        <end position="2597"/>
    </location>
</feature>
<dbReference type="InterPro" id="IPR009081">
    <property type="entry name" value="PP-bd_ACP"/>
</dbReference>
<feature type="domain" description="PKS/mFAS DH" evidence="19">
    <location>
        <begin position="939"/>
        <end position="1246"/>
    </location>
</feature>
<evidence type="ECO:0000256" key="8">
    <source>
        <dbReference type="ARBA" id="ARBA00022692"/>
    </source>
</evidence>
<dbReference type="PROSITE" id="PS00606">
    <property type="entry name" value="KS3_1"/>
    <property type="match status" value="1"/>
</dbReference>
<dbReference type="SMART" id="SM00822">
    <property type="entry name" value="PKS_KR"/>
    <property type="match status" value="1"/>
</dbReference>
<dbReference type="SUPFAM" id="SSF52151">
    <property type="entry name" value="FabD/lysophospholipase-like"/>
    <property type="match status" value="1"/>
</dbReference>
<dbReference type="NCBIfam" id="TIGR01733">
    <property type="entry name" value="AA-adenyl-dom"/>
    <property type="match status" value="1"/>
</dbReference>
<dbReference type="EMBL" id="JAGPUO010000002">
    <property type="protein sequence ID" value="KAG5664984.1"/>
    <property type="molecule type" value="Genomic_DNA"/>
</dbReference>
<comment type="caution">
    <text evidence="20">The sequence shown here is derived from an EMBL/GenBank/DDBJ whole genome shotgun (WGS) entry which is preliminary data.</text>
</comment>
<dbReference type="InterPro" id="IPR050091">
    <property type="entry name" value="PKS_NRPS_Biosynth_Enz"/>
</dbReference>
<dbReference type="GO" id="GO:0016020">
    <property type="term" value="C:membrane"/>
    <property type="evidence" value="ECO:0007669"/>
    <property type="project" value="UniProtKB-SubCell"/>
</dbReference>
<feature type="domain" description="Carrier" evidence="17">
    <location>
        <begin position="2388"/>
        <end position="2469"/>
    </location>
</feature>
<evidence type="ECO:0000256" key="5">
    <source>
        <dbReference type="ARBA" id="ARBA00022598"/>
    </source>
</evidence>
<evidence type="ECO:0000256" key="2">
    <source>
        <dbReference type="ARBA" id="ARBA00004685"/>
    </source>
</evidence>
<dbReference type="Pfam" id="PF00501">
    <property type="entry name" value="AMP-binding"/>
    <property type="match status" value="1"/>
</dbReference>
<dbReference type="Gene3D" id="3.40.366.10">
    <property type="entry name" value="Malonyl-Coenzyme A Acyl Carrier Protein, domain 2"/>
    <property type="match status" value="1"/>
</dbReference>
<dbReference type="PROSITE" id="PS50075">
    <property type="entry name" value="CARRIER"/>
    <property type="match status" value="2"/>
</dbReference>
<dbReference type="SMART" id="SM00823">
    <property type="entry name" value="PKS_PP"/>
    <property type="match status" value="2"/>
</dbReference>
<dbReference type="PROSITE" id="PS52019">
    <property type="entry name" value="PKS_MFAS_DH"/>
    <property type="match status" value="1"/>
</dbReference>
<dbReference type="Pfam" id="PF21089">
    <property type="entry name" value="PKS_DH_N"/>
    <property type="match status" value="1"/>
</dbReference>
<dbReference type="Gene3D" id="3.30.300.30">
    <property type="match status" value="1"/>
</dbReference>
<dbReference type="InterPro" id="IPR014030">
    <property type="entry name" value="Ketoacyl_synth_N"/>
</dbReference>
<feature type="region of interest" description="N-terminal hotdog fold" evidence="15">
    <location>
        <begin position="939"/>
        <end position="1074"/>
    </location>
</feature>
<dbReference type="InterPro" id="IPR032821">
    <property type="entry name" value="PKS_assoc"/>
</dbReference>
<dbReference type="InterPro" id="IPR020806">
    <property type="entry name" value="PKS_PP-bd"/>
</dbReference>